<feature type="domain" description="FAD-binding FR-type" evidence="8">
    <location>
        <begin position="5"/>
        <end position="107"/>
    </location>
</feature>
<feature type="domain" description="2Fe-2S ferredoxin-type" evidence="7">
    <location>
        <begin position="233"/>
        <end position="316"/>
    </location>
</feature>
<dbReference type="OrthoDB" id="9792185at2"/>
<dbReference type="InterPro" id="IPR017927">
    <property type="entry name" value="FAD-bd_FR_type"/>
</dbReference>
<dbReference type="STRING" id="1165689.SAMN02927914_06580"/>
<evidence type="ECO:0000313" key="10">
    <source>
        <dbReference type="Proteomes" id="UP000198588"/>
    </source>
</evidence>
<evidence type="ECO:0000256" key="3">
    <source>
        <dbReference type="ARBA" id="ARBA00022723"/>
    </source>
</evidence>
<dbReference type="GO" id="GO:0032259">
    <property type="term" value="P:methylation"/>
    <property type="evidence" value="ECO:0007669"/>
    <property type="project" value="UniProtKB-KW"/>
</dbReference>
<dbReference type="Proteomes" id="UP000198588">
    <property type="component" value="Unassembled WGS sequence"/>
</dbReference>
<accession>A0A1G5ZXL9</accession>
<name>A0A1G5ZXL9_9HYPH</name>
<dbReference type="PROSITE" id="PS51085">
    <property type="entry name" value="2FE2S_FER_2"/>
    <property type="match status" value="1"/>
</dbReference>
<dbReference type="InterPro" id="IPR039261">
    <property type="entry name" value="FNR_nucleotide-bd"/>
</dbReference>
<evidence type="ECO:0000256" key="5">
    <source>
        <dbReference type="ARBA" id="ARBA00023004"/>
    </source>
</evidence>
<keyword evidence="9" id="KW-0808">Transferase</keyword>
<dbReference type="InterPro" id="IPR012675">
    <property type="entry name" value="Beta-grasp_dom_sf"/>
</dbReference>
<evidence type="ECO:0000256" key="1">
    <source>
        <dbReference type="ARBA" id="ARBA00022630"/>
    </source>
</evidence>
<dbReference type="PANTHER" id="PTHR47354:SF1">
    <property type="entry name" value="CARNITINE MONOOXYGENASE REDUCTASE SUBUNIT"/>
    <property type="match status" value="1"/>
</dbReference>
<dbReference type="Gene3D" id="2.40.30.10">
    <property type="entry name" value="Translation factors"/>
    <property type="match status" value="1"/>
</dbReference>
<dbReference type="InterPro" id="IPR006058">
    <property type="entry name" value="2Fe2S_fd_BS"/>
</dbReference>
<keyword evidence="9" id="KW-0489">Methyltransferase</keyword>
<dbReference type="SUPFAM" id="SSF52343">
    <property type="entry name" value="Ferredoxin reductase-like, C-terminal NADP-linked domain"/>
    <property type="match status" value="1"/>
</dbReference>
<dbReference type="CDD" id="cd06185">
    <property type="entry name" value="PDR_like"/>
    <property type="match status" value="1"/>
</dbReference>
<evidence type="ECO:0000259" key="7">
    <source>
        <dbReference type="PROSITE" id="PS51085"/>
    </source>
</evidence>
<dbReference type="AlphaFoldDB" id="A0A1G5ZXL9"/>
<dbReference type="PROSITE" id="PS00197">
    <property type="entry name" value="2FE2S_FER_1"/>
    <property type="match status" value="1"/>
</dbReference>
<sequence>MAAPRIIMKLTVTAIRKEPGDVLVIDLKHPRKPFLPPFEPGSHVDVHLADGKVRQYSLCGDPSDLSRYTIAVKFEQTGRGGSGWIHKTVCPGFTLPVSAPRNHFPLGESRGPVLLLAGGIGITPILAMARALERLGRPYALHYFTRSSELTPLLSDIQSALDPANVRLHFDDEPETRQDLQTLLSTPSFDPQLYYCGPPGFMAAVDRASAHWPAGTVHFEAFQPLVHDDAPPEPFTIILRDGALVPVAADTTALAALRQAGVLLMASCENGVCGTCECGMLEGEPIHRDAFLSRQARDSRFIPCVSRARGVLKLDL</sequence>
<dbReference type="InterPro" id="IPR017938">
    <property type="entry name" value="Riboflavin_synthase-like_b-brl"/>
</dbReference>
<dbReference type="GO" id="GO:0046872">
    <property type="term" value="F:metal ion binding"/>
    <property type="evidence" value="ECO:0007669"/>
    <property type="project" value="UniProtKB-KW"/>
</dbReference>
<dbReference type="SUPFAM" id="SSF63380">
    <property type="entry name" value="Riboflavin synthase domain-like"/>
    <property type="match status" value="1"/>
</dbReference>
<dbReference type="PROSITE" id="PS51384">
    <property type="entry name" value="FAD_FR"/>
    <property type="match status" value="1"/>
</dbReference>
<evidence type="ECO:0000259" key="8">
    <source>
        <dbReference type="PROSITE" id="PS51384"/>
    </source>
</evidence>
<dbReference type="Pfam" id="PF00111">
    <property type="entry name" value="Fer2"/>
    <property type="match status" value="1"/>
</dbReference>
<evidence type="ECO:0000256" key="6">
    <source>
        <dbReference type="ARBA" id="ARBA00023014"/>
    </source>
</evidence>
<gene>
    <name evidence="9" type="ORF">SAMN02927914_06580</name>
</gene>
<dbReference type="GO" id="GO:0016491">
    <property type="term" value="F:oxidoreductase activity"/>
    <property type="evidence" value="ECO:0007669"/>
    <property type="project" value="UniProtKB-KW"/>
</dbReference>
<dbReference type="PRINTS" id="PR00409">
    <property type="entry name" value="PHDIOXRDTASE"/>
</dbReference>
<organism evidence="9 10">
    <name type="scientific">Mesorhizobium qingshengii</name>
    <dbReference type="NCBI Taxonomy" id="1165689"/>
    <lineage>
        <taxon>Bacteria</taxon>
        <taxon>Pseudomonadati</taxon>
        <taxon>Pseudomonadota</taxon>
        <taxon>Alphaproteobacteria</taxon>
        <taxon>Hyphomicrobiales</taxon>
        <taxon>Phyllobacteriaceae</taxon>
        <taxon>Mesorhizobium</taxon>
    </lineage>
</organism>
<keyword evidence="2" id="KW-0001">2Fe-2S</keyword>
<reference evidence="9 10" key="1">
    <citation type="submission" date="2016-10" db="EMBL/GenBank/DDBJ databases">
        <authorList>
            <person name="de Groot N.N."/>
        </authorList>
    </citation>
    <scope>NUCLEOTIDE SEQUENCE [LARGE SCALE GENOMIC DNA]</scope>
    <source>
        <strain evidence="9 10">CGMCC 1.12097</strain>
    </source>
</reference>
<dbReference type="InterPro" id="IPR036010">
    <property type="entry name" value="2Fe-2S_ferredoxin-like_sf"/>
</dbReference>
<evidence type="ECO:0000256" key="2">
    <source>
        <dbReference type="ARBA" id="ARBA00022714"/>
    </source>
</evidence>
<keyword evidence="1" id="KW-0285">Flavoprotein</keyword>
<proteinExistence type="predicted"/>
<evidence type="ECO:0000313" key="9">
    <source>
        <dbReference type="EMBL" id="SDA99435.1"/>
    </source>
</evidence>
<dbReference type="Gene3D" id="3.10.20.30">
    <property type="match status" value="1"/>
</dbReference>
<dbReference type="InterPro" id="IPR001041">
    <property type="entry name" value="2Fe-2S_ferredoxin-type"/>
</dbReference>
<dbReference type="EMBL" id="FMXM01000044">
    <property type="protein sequence ID" value="SDA99435.1"/>
    <property type="molecule type" value="Genomic_DNA"/>
</dbReference>
<keyword evidence="6" id="KW-0411">Iron-sulfur</keyword>
<dbReference type="GO" id="GO:0008168">
    <property type="term" value="F:methyltransferase activity"/>
    <property type="evidence" value="ECO:0007669"/>
    <property type="project" value="UniProtKB-KW"/>
</dbReference>
<keyword evidence="3" id="KW-0479">Metal-binding</keyword>
<keyword evidence="4" id="KW-0560">Oxidoreductase</keyword>
<keyword evidence="5" id="KW-0408">Iron</keyword>
<dbReference type="InterPro" id="IPR050415">
    <property type="entry name" value="MRET"/>
</dbReference>
<dbReference type="PANTHER" id="PTHR47354">
    <property type="entry name" value="NADH OXIDOREDUCTASE HCR"/>
    <property type="match status" value="1"/>
</dbReference>
<dbReference type="GO" id="GO:0051537">
    <property type="term" value="F:2 iron, 2 sulfur cluster binding"/>
    <property type="evidence" value="ECO:0007669"/>
    <property type="project" value="UniProtKB-KW"/>
</dbReference>
<dbReference type="RefSeq" id="WP_038654637.1">
    <property type="nucleotide sequence ID" value="NZ_FMXM01000044.1"/>
</dbReference>
<evidence type="ECO:0000256" key="4">
    <source>
        <dbReference type="ARBA" id="ARBA00023002"/>
    </source>
</evidence>
<dbReference type="SUPFAM" id="SSF54292">
    <property type="entry name" value="2Fe-2S ferredoxin-like"/>
    <property type="match status" value="1"/>
</dbReference>
<dbReference type="Gene3D" id="3.40.50.80">
    <property type="entry name" value="Nucleotide-binding domain of ferredoxin-NADP reductase (FNR) module"/>
    <property type="match status" value="1"/>
</dbReference>
<protein>
    <submittedName>
        <fullName evidence="9">Vanillate O-demethylase ferredoxin subunit</fullName>
    </submittedName>
</protein>
<dbReference type="CDD" id="cd00207">
    <property type="entry name" value="fer2"/>
    <property type="match status" value="1"/>
</dbReference>